<keyword evidence="2" id="KW-1185">Reference proteome</keyword>
<name>A0A183URX1_TOXCA</name>
<evidence type="ECO:0000313" key="3">
    <source>
        <dbReference type="WBParaSite" id="TCNE_0001124101-mRNA-1"/>
    </source>
</evidence>
<organism evidence="2 3">
    <name type="scientific">Toxocara canis</name>
    <name type="common">Canine roundworm</name>
    <dbReference type="NCBI Taxonomy" id="6265"/>
    <lineage>
        <taxon>Eukaryota</taxon>
        <taxon>Metazoa</taxon>
        <taxon>Ecdysozoa</taxon>
        <taxon>Nematoda</taxon>
        <taxon>Chromadorea</taxon>
        <taxon>Rhabditida</taxon>
        <taxon>Spirurina</taxon>
        <taxon>Ascaridomorpha</taxon>
        <taxon>Ascaridoidea</taxon>
        <taxon>Toxocaridae</taxon>
        <taxon>Toxocara</taxon>
    </lineage>
</organism>
<protein>
    <submittedName>
        <fullName evidence="3">Transposase</fullName>
    </submittedName>
</protein>
<proteinExistence type="predicted"/>
<accession>A0A183URX1</accession>
<dbReference type="EMBL" id="UYWY01020793">
    <property type="protein sequence ID" value="VDM42562.1"/>
    <property type="molecule type" value="Genomic_DNA"/>
</dbReference>
<dbReference type="WBParaSite" id="TCNE_0001124101-mRNA-1">
    <property type="protein sequence ID" value="TCNE_0001124101-mRNA-1"/>
    <property type="gene ID" value="TCNE_0001124101"/>
</dbReference>
<evidence type="ECO:0000313" key="2">
    <source>
        <dbReference type="Proteomes" id="UP000050794"/>
    </source>
</evidence>
<reference evidence="1 2" key="2">
    <citation type="submission" date="2018-11" db="EMBL/GenBank/DDBJ databases">
        <authorList>
            <consortium name="Pathogen Informatics"/>
        </authorList>
    </citation>
    <scope>NUCLEOTIDE SEQUENCE [LARGE SCALE GENOMIC DNA]</scope>
</reference>
<gene>
    <name evidence="1" type="ORF">TCNE_LOCUS11241</name>
</gene>
<dbReference type="AlphaFoldDB" id="A0A183URX1"/>
<reference evidence="3" key="1">
    <citation type="submission" date="2016-06" db="UniProtKB">
        <authorList>
            <consortium name="WormBaseParasite"/>
        </authorList>
    </citation>
    <scope>IDENTIFICATION</scope>
</reference>
<dbReference type="Proteomes" id="UP000050794">
    <property type="component" value="Unassembled WGS sequence"/>
</dbReference>
<sequence length="70" mass="7673">MVVAGVRVRRHHSYVPGASKSPVMRGALFVMPTGDTRLWRLPPARPYHSIGKLQKNASTCAPVPLCPVPR</sequence>
<evidence type="ECO:0000313" key="1">
    <source>
        <dbReference type="EMBL" id="VDM42562.1"/>
    </source>
</evidence>